<dbReference type="Pfam" id="PF07167">
    <property type="entry name" value="PhaC_N"/>
    <property type="match status" value="1"/>
</dbReference>
<dbReference type="Proteomes" id="UP000322084">
    <property type="component" value="Unassembled WGS sequence"/>
</dbReference>
<dbReference type="InterPro" id="IPR000073">
    <property type="entry name" value="AB_hydrolase_1"/>
</dbReference>
<dbReference type="AlphaFoldDB" id="A0A5A7MWQ0"/>
<evidence type="ECO:0000313" key="9">
    <source>
        <dbReference type="Proteomes" id="UP000322084"/>
    </source>
</evidence>
<evidence type="ECO:0000256" key="4">
    <source>
        <dbReference type="ARBA" id="ARBA00023315"/>
    </source>
</evidence>
<dbReference type="InterPro" id="IPR010941">
    <property type="entry name" value="PhaC_N"/>
</dbReference>
<evidence type="ECO:0000256" key="2">
    <source>
        <dbReference type="ARBA" id="ARBA00022490"/>
    </source>
</evidence>
<evidence type="ECO:0000259" key="6">
    <source>
        <dbReference type="Pfam" id="PF07167"/>
    </source>
</evidence>
<evidence type="ECO:0000256" key="3">
    <source>
        <dbReference type="ARBA" id="ARBA00022679"/>
    </source>
</evidence>
<comment type="subcellular location">
    <subcellularLocation>
        <location evidence="1">Cytoplasm</location>
    </subcellularLocation>
</comment>
<evidence type="ECO:0000259" key="5">
    <source>
        <dbReference type="Pfam" id="PF00561"/>
    </source>
</evidence>
<dbReference type="RefSeq" id="WP_210431216.1">
    <property type="nucleotide sequence ID" value="NZ_BKCL01000001.1"/>
</dbReference>
<dbReference type="Pfam" id="PF00561">
    <property type="entry name" value="Abhydrolase_1"/>
    <property type="match status" value="1"/>
</dbReference>
<accession>A0A5A7MWQ0</accession>
<dbReference type="PANTHER" id="PTHR36837">
    <property type="entry name" value="POLY(3-HYDROXYALKANOATE) POLYMERASE SUBUNIT PHAC"/>
    <property type="match status" value="1"/>
</dbReference>
<dbReference type="InterPro" id="IPR029058">
    <property type="entry name" value="AB_hydrolase_fold"/>
</dbReference>
<evidence type="ECO:0000256" key="1">
    <source>
        <dbReference type="ARBA" id="ARBA00004496"/>
    </source>
</evidence>
<dbReference type="InterPro" id="IPR051321">
    <property type="entry name" value="PHA/PHB_synthase"/>
</dbReference>
<dbReference type="GO" id="GO:0005737">
    <property type="term" value="C:cytoplasm"/>
    <property type="evidence" value="ECO:0007669"/>
    <property type="project" value="UniProtKB-SubCell"/>
</dbReference>
<dbReference type="Gene3D" id="3.40.50.1820">
    <property type="entry name" value="alpha/beta hydrolase"/>
    <property type="match status" value="1"/>
</dbReference>
<keyword evidence="3" id="KW-0808">Transferase</keyword>
<evidence type="ECO:0000313" key="7">
    <source>
        <dbReference type="EMBL" id="GEQ96968.1"/>
    </source>
</evidence>
<protein>
    <submittedName>
        <fullName evidence="8">Class I poly(R)-hydroxyalkanoic acid synthase</fullName>
    </submittedName>
</protein>
<dbReference type="SUPFAM" id="SSF53474">
    <property type="entry name" value="alpha/beta-Hydrolases"/>
    <property type="match status" value="1"/>
</dbReference>
<proteinExistence type="predicted"/>
<keyword evidence="2" id="KW-0963">Cytoplasm</keyword>
<reference evidence="9 10" key="1">
    <citation type="submission" date="2019-09" db="EMBL/GenBank/DDBJ databases">
        <title>NBRP : Genome information of microbial organism related human and environment.</title>
        <authorList>
            <person name="Hattori M."/>
            <person name="Oshima K."/>
            <person name="Inaba H."/>
            <person name="Suda W."/>
            <person name="Sakamoto M."/>
            <person name="Iino T."/>
            <person name="Kitahara M."/>
            <person name="Oshida Y."/>
            <person name="Iida T."/>
            <person name="Kudo T."/>
            <person name="Itoh T."/>
            <person name="Ohkuma M."/>
        </authorList>
    </citation>
    <scope>NUCLEOTIDE SEQUENCE [LARGE SCALE GENOMIC DNA]</scope>
    <source>
        <strain evidence="7 9">Hi-2</strain>
        <strain evidence="8 10">Mie-1</strain>
    </source>
</reference>
<comment type="caution">
    <text evidence="8">The sequence shown here is derived from an EMBL/GenBank/DDBJ whole genome shotgun (WGS) entry which is preliminary data.</text>
</comment>
<dbReference type="EMBL" id="BKCM01000004">
    <property type="protein sequence ID" value="GER00483.1"/>
    <property type="molecule type" value="Genomic_DNA"/>
</dbReference>
<feature type="domain" description="Poly-beta-hydroxybutyrate polymerase N-terminal" evidence="6">
    <location>
        <begin position="113"/>
        <end position="284"/>
    </location>
</feature>
<feature type="domain" description="AB hydrolase-1" evidence="5">
    <location>
        <begin position="286"/>
        <end position="529"/>
    </location>
</feature>
<dbReference type="EMBL" id="BKCL01000001">
    <property type="protein sequence ID" value="GEQ96968.1"/>
    <property type="molecule type" value="Genomic_DNA"/>
</dbReference>
<dbReference type="PANTHER" id="PTHR36837:SF5">
    <property type="entry name" value="POLY-3-HYDROXYBUTYRATE SYNTHASE"/>
    <property type="match status" value="1"/>
</dbReference>
<gene>
    <name evidence="7" type="ORF">JCM17844_06050</name>
    <name evidence="8" type="ORF">JCM17845_11060</name>
</gene>
<organism evidence="8 10">
    <name type="scientific">Iodidimonas gelatinilytica</name>
    <dbReference type="NCBI Taxonomy" id="1236966"/>
    <lineage>
        <taxon>Bacteria</taxon>
        <taxon>Pseudomonadati</taxon>
        <taxon>Pseudomonadota</taxon>
        <taxon>Alphaproteobacteria</taxon>
        <taxon>Iodidimonadales</taxon>
        <taxon>Iodidimonadaceae</taxon>
        <taxon>Iodidimonas</taxon>
    </lineage>
</organism>
<name>A0A5A7MWQ0_9PROT</name>
<keyword evidence="10" id="KW-1185">Reference proteome</keyword>
<dbReference type="NCBIfam" id="TIGR01838">
    <property type="entry name" value="PHA_synth_I"/>
    <property type="match status" value="1"/>
</dbReference>
<evidence type="ECO:0000313" key="10">
    <source>
        <dbReference type="Proteomes" id="UP000325187"/>
    </source>
</evidence>
<accession>A0A5A7MPX1</accession>
<dbReference type="GO" id="GO:0016746">
    <property type="term" value="F:acyltransferase activity"/>
    <property type="evidence" value="ECO:0007669"/>
    <property type="project" value="UniProtKB-KW"/>
</dbReference>
<dbReference type="Proteomes" id="UP000325187">
    <property type="component" value="Unassembled WGS sequence"/>
</dbReference>
<sequence>MTKPDNGEESPQEDIFSPADWQAYSDNMAKVAAQTQKLVQDWLEKQHTQNPDLDPLNIGDSFFELTSKMMSDPARLAEQQMALFQDYMQLWHNTTLNMMGEKTAPVIAPEKGDKRFKSPEWSDNQLFDFIKQSYLLASRHVNKIVSETEGLDPEDERKTEFYTRQFVDALSPTNFAMTNPDVLKATVESRGENLVKGMENLLRDLEHGEGELNISMTDKDAFEVGRNVAITPGKVVYECELFQLLQYSPSTEQVYETPLLIFPPWINKFYILDLTAEKSFVKWCVDQGLTVFIVSWVNPGPNLRDKTLDDYLKDGQVRALEVVEKITGVRGANVIGYCVAGTLLAATLAWLHAKGEEDRVKSVTFFTAQVDFEDAGELKVFVDEDQLEVLSKRMQEKGYLDARSMFSTFNLLRSNDLIWSFAVNNYLLGKEPFPFDLLYWNSDSTNLPAGVHEQYLRCMYHENALVKPNQMTLAGEKIDLTSIKTPAYIQAGKEDHIAPPESVYKMTKILSGPKRFVLAGSGHIAGVVNPPAAKKYQYWTRSGRLPNTLESFVSKAKETPGSWWPDWIKWIEKHSGKKVPARTAGSDDFPAIEDAPGRYVKVKAL</sequence>
<evidence type="ECO:0000313" key="8">
    <source>
        <dbReference type="EMBL" id="GER00483.1"/>
    </source>
</evidence>
<dbReference type="GO" id="GO:0042619">
    <property type="term" value="P:poly-hydroxybutyrate biosynthetic process"/>
    <property type="evidence" value="ECO:0007669"/>
    <property type="project" value="InterPro"/>
</dbReference>
<keyword evidence="4" id="KW-0012">Acyltransferase</keyword>
<dbReference type="InterPro" id="IPR010963">
    <property type="entry name" value="PHA_synth_I"/>
</dbReference>